<accession>A0A1I1N6N4</accession>
<gene>
    <name evidence="3" type="ORF">SAMN05421780_11217</name>
</gene>
<dbReference type="Proteomes" id="UP000199514">
    <property type="component" value="Unassembled WGS sequence"/>
</dbReference>
<organism evidence="3 4">
    <name type="scientific">Flexibacter flexilis DSM 6793</name>
    <dbReference type="NCBI Taxonomy" id="927664"/>
    <lineage>
        <taxon>Bacteria</taxon>
        <taxon>Pseudomonadati</taxon>
        <taxon>Bacteroidota</taxon>
        <taxon>Cytophagia</taxon>
        <taxon>Cytophagales</taxon>
        <taxon>Flexibacteraceae</taxon>
        <taxon>Flexibacter</taxon>
    </lineage>
</organism>
<name>A0A1I1N6N4_9BACT</name>
<dbReference type="Pfam" id="PF01370">
    <property type="entry name" value="Epimerase"/>
    <property type="match status" value="1"/>
</dbReference>
<sequence length="342" mass="38177">MTKIFLTGIAGFIGSHLAHKLLQSAVSIVGFDNINDYYDPRLKYARLAELGIDGAESLEDGSVIQSSKYPSLRFVKGNLEDKTLIDNLFQTEKFEAVVHLAAQAGVRYSIQNPYAYINSNVMGFMNILEACRHNPVKHLVFASSSSVYGLASKIPFSVQDATDTPVSLYAATKKANELMAHTYSHLYGVPATGLRFFTVYGPWGRPDMAYFSFTKDIIEGKTIDVFNNGNMQRDFTFIDDITDGLQQILAKPPVKEGVPPFAVYNLGNNQPVALGTFIESIENALGKKAEKRFLPMQAGDVVRTWADIDQSTQDFGYQPKEQIQSGIQKFVQWYLQYYKPTL</sequence>
<feature type="domain" description="NAD-dependent epimerase/dehydratase" evidence="2">
    <location>
        <begin position="4"/>
        <end position="254"/>
    </location>
</feature>
<keyword evidence="1" id="KW-0520">NAD</keyword>
<dbReference type="OrthoDB" id="9811743at2"/>
<dbReference type="SUPFAM" id="SSF51735">
    <property type="entry name" value="NAD(P)-binding Rossmann-fold domains"/>
    <property type="match status" value="1"/>
</dbReference>
<dbReference type="InterPro" id="IPR036291">
    <property type="entry name" value="NAD(P)-bd_dom_sf"/>
</dbReference>
<dbReference type="AlphaFoldDB" id="A0A1I1N6N4"/>
<evidence type="ECO:0000313" key="4">
    <source>
        <dbReference type="Proteomes" id="UP000199514"/>
    </source>
</evidence>
<dbReference type="RefSeq" id="WP_091516006.1">
    <property type="nucleotide sequence ID" value="NZ_FOLE01000012.1"/>
</dbReference>
<reference evidence="3 4" key="1">
    <citation type="submission" date="2016-10" db="EMBL/GenBank/DDBJ databases">
        <authorList>
            <person name="de Groot N.N."/>
        </authorList>
    </citation>
    <scope>NUCLEOTIDE SEQUENCE [LARGE SCALE GENOMIC DNA]</scope>
    <source>
        <strain evidence="3 4">DSM 6793</strain>
    </source>
</reference>
<dbReference type="CDD" id="cd05253">
    <property type="entry name" value="UDP_GE_SDE_e"/>
    <property type="match status" value="1"/>
</dbReference>
<keyword evidence="4" id="KW-1185">Reference proteome</keyword>
<dbReference type="PANTHER" id="PTHR43574">
    <property type="entry name" value="EPIMERASE-RELATED"/>
    <property type="match status" value="1"/>
</dbReference>
<evidence type="ECO:0000256" key="1">
    <source>
        <dbReference type="ARBA" id="ARBA00023027"/>
    </source>
</evidence>
<dbReference type="EMBL" id="FOLE01000012">
    <property type="protein sequence ID" value="SFC91138.1"/>
    <property type="molecule type" value="Genomic_DNA"/>
</dbReference>
<evidence type="ECO:0000259" key="2">
    <source>
        <dbReference type="Pfam" id="PF01370"/>
    </source>
</evidence>
<protein>
    <submittedName>
        <fullName evidence="3">UDP-glucuronate 4-epimerase</fullName>
    </submittedName>
</protein>
<dbReference type="PRINTS" id="PR01713">
    <property type="entry name" value="NUCEPIMERASE"/>
</dbReference>
<dbReference type="STRING" id="927664.SAMN05421780_11217"/>
<dbReference type="InterPro" id="IPR001509">
    <property type="entry name" value="Epimerase_deHydtase"/>
</dbReference>
<evidence type="ECO:0000313" key="3">
    <source>
        <dbReference type="EMBL" id="SFC91138.1"/>
    </source>
</evidence>
<proteinExistence type="predicted"/>
<dbReference type="Gene3D" id="3.40.50.720">
    <property type="entry name" value="NAD(P)-binding Rossmann-like Domain"/>
    <property type="match status" value="1"/>
</dbReference>